<dbReference type="Gene3D" id="1.25.40.10">
    <property type="entry name" value="Tetratricopeptide repeat domain"/>
    <property type="match status" value="1"/>
</dbReference>
<dbReference type="SUPFAM" id="SSF48452">
    <property type="entry name" value="TPR-like"/>
    <property type="match status" value="1"/>
</dbReference>
<keyword evidence="2" id="KW-0472">Membrane</keyword>
<proteinExistence type="predicted"/>
<keyword evidence="2" id="KW-1133">Transmembrane helix</keyword>
<evidence type="ECO:0000313" key="3">
    <source>
        <dbReference type="EMBL" id="CEM61866.1"/>
    </source>
</evidence>
<protein>
    <submittedName>
        <fullName evidence="3">Tetratricopeptide repeat protein</fullName>
    </submittedName>
</protein>
<keyword evidence="4" id="KW-1185">Reference proteome</keyword>
<sequence length="351" mass="40099">MVSLLTVAPCRALCCKILKNVTIPCFLLCFEYKLLLVFSGKKCQYVTMRKLALSLILLFFLATLFAQGSDTGSRQNPETVSADEAEQQAKVVSFSLMPRGDAVIISWKTDIPNARLILYRSIKPFRDLSSLATAVPLASFVDNGMPYIDYPIPHIPYYYALVSESDLLSSQFRFIPGENTSSEAIEIFSEDIIKKPAIPPVRPIPLPYLQLPQQEKKEKHFFSSKTEAILRSLTAKKYTYTDLSDLSRYRKVEILQNEVSAPSTGDAQTLRTIVFEELQQAHWDKAITQLQQFLSLQRTKRITARSYFYLGQAYFFTEDFKSALLAFLTAEKFYPKQSKEWIQYTLMQMGN</sequence>
<evidence type="ECO:0000313" key="4">
    <source>
        <dbReference type="Proteomes" id="UP000042527"/>
    </source>
</evidence>
<accession>A0A0B7GYX4</accession>
<reference evidence="4" key="1">
    <citation type="submission" date="2015-01" db="EMBL/GenBank/DDBJ databases">
        <authorList>
            <person name="Manzoor Shahid"/>
            <person name="Zubair Saima"/>
        </authorList>
    </citation>
    <scope>NUCLEOTIDE SEQUENCE [LARGE SCALE GENOMIC DNA]</scope>
    <source>
        <strain evidence="4">V1</strain>
    </source>
</reference>
<feature type="transmembrane region" description="Helical" evidence="2">
    <location>
        <begin position="51"/>
        <end position="68"/>
    </location>
</feature>
<evidence type="ECO:0000256" key="1">
    <source>
        <dbReference type="PROSITE-ProRule" id="PRU00339"/>
    </source>
</evidence>
<dbReference type="InterPro" id="IPR011990">
    <property type="entry name" value="TPR-like_helical_dom_sf"/>
</dbReference>
<organism evidence="3 4">
    <name type="scientific">Treponema phagedenis</name>
    <dbReference type="NCBI Taxonomy" id="162"/>
    <lineage>
        <taxon>Bacteria</taxon>
        <taxon>Pseudomonadati</taxon>
        <taxon>Spirochaetota</taxon>
        <taxon>Spirochaetia</taxon>
        <taxon>Spirochaetales</taxon>
        <taxon>Treponemataceae</taxon>
        <taxon>Treponema</taxon>
    </lineage>
</organism>
<dbReference type="AlphaFoldDB" id="A0A0B7GYX4"/>
<evidence type="ECO:0000256" key="2">
    <source>
        <dbReference type="SAM" id="Phobius"/>
    </source>
</evidence>
<feature type="transmembrane region" description="Helical" evidence="2">
    <location>
        <begin position="22"/>
        <end position="39"/>
    </location>
</feature>
<dbReference type="PROSITE" id="PS50005">
    <property type="entry name" value="TPR"/>
    <property type="match status" value="1"/>
</dbReference>
<name>A0A0B7GYX4_TREPH</name>
<keyword evidence="1" id="KW-0802">TPR repeat</keyword>
<dbReference type="EMBL" id="CDNC01000014">
    <property type="protein sequence ID" value="CEM61866.1"/>
    <property type="molecule type" value="Genomic_DNA"/>
</dbReference>
<keyword evidence="2" id="KW-0812">Transmembrane</keyword>
<dbReference type="Proteomes" id="UP000042527">
    <property type="component" value="Unassembled WGS sequence"/>
</dbReference>
<feature type="repeat" description="TPR" evidence="1">
    <location>
        <begin position="304"/>
        <end position="337"/>
    </location>
</feature>
<dbReference type="InterPro" id="IPR019734">
    <property type="entry name" value="TPR_rpt"/>
</dbReference>
<gene>
    <name evidence="3" type="ORF">TPHV1_210099</name>
</gene>